<dbReference type="PANTHER" id="PTHR46401">
    <property type="entry name" value="GLYCOSYLTRANSFERASE WBBK-RELATED"/>
    <property type="match status" value="1"/>
</dbReference>
<evidence type="ECO:0000313" key="3">
    <source>
        <dbReference type="EMBL" id="TYB72089.1"/>
    </source>
</evidence>
<gene>
    <name evidence="3" type="ORF">ES675_13075</name>
</gene>
<accession>A0A5D0QT85</accession>
<protein>
    <submittedName>
        <fullName evidence="3">Glycosyltransferase family 4 protein</fullName>
    </submittedName>
</protein>
<dbReference type="Gene3D" id="3.40.50.2000">
    <property type="entry name" value="Glycogen Phosphorylase B"/>
    <property type="match status" value="2"/>
</dbReference>
<dbReference type="GO" id="GO:0016757">
    <property type="term" value="F:glycosyltransferase activity"/>
    <property type="evidence" value="ECO:0007669"/>
    <property type="project" value="InterPro"/>
</dbReference>
<feature type="domain" description="Glycosyl transferase family 1" evidence="2">
    <location>
        <begin position="179"/>
        <end position="317"/>
    </location>
</feature>
<dbReference type="CDD" id="cd03809">
    <property type="entry name" value="GT4_MtfB-like"/>
    <property type="match status" value="1"/>
</dbReference>
<evidence type="ECO:0000259" key="2">
    <source>
        <dbReference type="Pfam" id="PF00534"/>
    </source>
</evidence>
<keyword evidence="1 3" id="KW-0808">Transferase</keyword>
<dbReference type="Pfam" id="PF00534">
    <property type="entry name" value="Glycos_transf_1"/>
    <property type="match status" value="1"/>
</dbReference>
<evidence type="ECO:0000256" key="1">
    <source>
        <dbReference type="ARBA" id="ARBA00022679"/>
    </source>
</evidence>
<reference evidence="3 4" key="1">
    <citation type="submission" date="2019-08" db="EMBL/GenBank/DDBJ databases">
        <title>Genomes of Antarctic Bizionia species.</title>
        <authorList>
            <person name="Bowman J.P."/>
        </authorList>
    </citation>
    <scope>NUCLEOTIDE SEQUENCE [LARGE SCALE GENOMIC DNA]</scope>
    <source>
        <strain evidence="3 4">APA-1</strain>
    </source>
</reference>
<dbReference type="Proteomes" id="UP000324358">
    <property type="component" value="Unassembled WGS sequence"/>
</dbReference>
<dbReference type="PANTHER" id="PTHR46401:SF2">
    <property type="entry name" value="GLYCOSYLTRANSFERASE WBBK-RELATED"/>
    <property type="match status" value="1"/>
</dbReference>
<dbReference type="SUPFAM" id="SSF53756">
    <property type="entry name" value="UDP-Glycosyltransferase/glycogen phosphorylase"/>
    <property type="match status" value="1"/>
</dbReference>
<evidence type="ECO:0000313" key="4">
    <source>
        <dbReference type="Proteomes" id="UP000324358"/>
    </source>
</evidence>
<comment type="caution">
    <text evidence="3">The sequence shown here is derived from an EMBL/GenBank/DDBJ whole genome shotgun (WGS) entry which is preliminary data.</text>
</comment>
<proteinExistence type="predicted"/>
<dbReference type="EMBL" id="VSKL01000005">
    <property type="protein sequence ID" value="TYB72089.1"/>
    <property type="molecule type" value="Genomic_DNA"/>
</dbReference>
<keyword evidence="4" id="KW-1185">Reference proteome</keyword>
<name>A0A5D0QT85_9FLAO</name>
<dbReference type="AlphaFoldDB" id="A0A5D0QT85"/>
<sequence length="358" mass="41812">MPTICLESHNIDNLFFGFGQFNYQLIKGFYENQAILKALDFHITLISKHPEKLEAEFGSTFSYKKYNSLQRKKLFRIKKPYDLWHSLNQNTKVEPYKNIPYVLTVHDVNFMEELSGKDLNKRVALFNAKLKRSHAITYISEYAKSMTHRYFKVPNVPEYVIYNGSSKPFELAKNHKPELLPKGHFLFTIGELLEKKNFHTLVDMLAHLPELSLIISGKNTTDYAKEIMKLVDDLKLENRVFLTGKISEEDKAYYLKNCYAFCFPSLREGFGIPPIEAMQYGKPVFLSDKSSLPEVGGKHAFYWAHFEPKYMADILKHGMSTYNENPTEYKEKLQLHANSYSWDETAKQYLKVYESLLK</sequence>
<organism evidence="3 4">
    <name type="scientific">Bizionia algoritergicola</name>
    <dbReference type="NCBI Taxonomy" id="291187"/>
    <lineage>
        <taxon>Bacteria</taxon>
        <taxon>Pseudomonadati</taxon>
        <taxon>Bacteroidota</taxon>
        <taxon>Flavobacteriia</taxon>
        <taxon>Flavobacteriales</taxon>
        <taxon>Flavobacteriaceae</taxon>
        <taxon>Bizionia</taxon>
    </lineage>
</organism>
<dbReference type="OrthoDB" id="9801609at2"/>
<dbReference type="InterPro" id="IPR001296">
    <property type="entry name" value="Glyco_trans_1"/>
</dbReference>
<dbReference type="RefSeq" id="WP_066254985.1">
    <property type="nucleotide sequence ID" value="NZ_VSKL01000005.1"/>
</dbReference>